<dbReference type="EMBL" id="JAGJCB010000001">
    <property type="protein sequence ID" value="MBP0902342.1"/>
    <property type="molecule type" value="Genomic_DNA"/>
</dbReference>
<reference evidence="1 2" key="1">
    <citation type="submission" date="2021-04" db="EMBL/GenBank/DDBJ databases">
        <title>Mariniflexile gromovii gen. nov., sp. nov., a gliding bacterium isolated from the sea urchin Strongylocentrotus intermedius.</title>
        <authorList>
            <person name="Ko S."/>
            <person name="Le V."/>
            <person name="Ahn C.-Y."/>
            <person name="Oh H.-M."/>
        </authorList>
    </citation>
    <scope>NUCLEOTIDE SEQUENCE [LARGE SCALE GENOMIC DNA]</scope>
    <source>
        <strain evidence="1 2">KCTC 12570</strain>
    </source>
</reference>
<evidence type="ECO:0000313" key="2">
    <source>
        <dbReference type="Proteomes" id="UP000670776"/>
    </source>
</evidence>
<evidence type="ECO:0000313" key="1">
    <source>
        <dbReference type="EMBL" id="MBP0902342.1"/>
    </source>
</evidence>
<protein>
    <submittedName>
        <fullName evidence="1">DUF1835 domain-containing protein</fullName>
    </submittedName>
</protein>
<organism evidence="1 2">
    <name type="scientific">Mariniflexile gromovii</name>
    <dbReference type="NCBI Taxonomy" id="362523"/>
    <lineage>
        <taxon>Bacteria</taxon>
        <taxon>Pseudomonadati</taxon>
        <taxon>Bacteroidota</taxon>
        <taxon>Flavobacteriia</taxon>
        <taxon>Flavobacteriales</taxon>
        <taxon>Flavobacteriaceae</taxon>
        <taxon>Mariniflexile</taxon>
    </lineage>
</organism>
<sequence>MNKIPLHVTNGSVLTNRLNELNIEGDILTWQEMLCEGPTVEKVYSEEFSKLRKKFFSDFYDIDLVINEIEQELDKLNHSEKYSEIVLWFEYDLFCHINMIAVISLIQQKKIKLPLYLVCSGKVEKNKNLKGLAELNSGQLLKHYRDKIELTPKDIDLAVTVWGIYCGKDHNLLKPFIVTNSSFKYLSNCLKAHLERFPETKDGLNVIERNVLEIVKSRSIKSKHHLLGYALNYQGFYGYGDLQISRIIEKLSIFFTEEENSIKLNRKGHEALLGQHNFALEVNNSMVFGGVNKFDFQFNKQENKLIKTIYNAH</sequence>
<dbReference type="RefSeq" id="WP_209651682.1">
    <property type="nucleotide sequence ID" value="NZ_JAGJCB010000001.1"/>
</dbReference>
<proteinExistence type="predicted"/>
<gene>
    <name evidence="1" type="ORF">J8H85_00760</name>
</gene>
<keyword evidence="2" id="KW-1185">Reference proteome</keyword>
<name>A0ABS4BP13_9FLAO</name>
<dbReference type="Proteomes" id="UP000670776">
    <property type="component" value="Unassembled WGS sequence"/>
</dbReference>
<comment type="caution">
    <text evidence="1">The sequence shown here is derived from an EMBL/GenBank/DDBJ whole genome shotgun (WGS) entry which is preliminary data.</text>
</comment>
<accession>A0ABS4BP13</accession>